<dbReference type="InterPro" id="IPR036875">
    <property type="entry name" value="Znf_CCHC_sf"/>
</dbReference>
<feature type="region of interest" description="Disordered" evidence="2">
    <location>
        <begin position="290"/>
        <end position="325"/>
    </location>
</feature>
<organism evidence="4 5">
    <name type="scientific">Linum trigynum</name>
    <dbReference type="NCBI Taxonomy" id="586398"/>
    <lineage>
        <taxon>Eukaryota</taxon>
        <taxon>Viridiplantae</taxon>
        <taxon>Streptophyta</taxon>
        <taxon>Embryophyta</taxon>
        <taxon>Tracheophyta</taxon>
        <taxon>Spermatophyta</taxon>
        <taxon>Magnoliopsida</taxon>
        <taxon>eudicotyledons</taxon>
        <taxon>Gunneridae</taxon>
        <taxon>Pentapetalae</taxon>
        <taxon>rosids</taxon>
        <taxon>fabids</taxon>
        <taxon>Malpighiales</taxon>
        <taxon>Linaceae</taxon>
        <taxon>Linum</taxon>
    </lineage>
</organism>
<dbReference type="AlphaFoldDB" id="A0AAV2E4A1"/>
<evidence type="ECO:0000259" key="3">
    <source>
        <dbReference type="PROSITE" id="PS50158"/>
    </source>
</evidence>
<name>A0AAV2E4A1_9ROSI</name>
<feature type="compositionally biased region" description="Polar residues" evidence="2">
    <location>
        <begin position="145"/>
        <end position="164"/>
    </location>
</feature>
<dbReference type="InterPro" id="IPR001878">
    <property type="entry name" value="Znf_CCHC"/>
</dbReference>
<feature type="compositionally biased region" description="Basic and acidic residues" evidence="2">
    <location>
        <begin position="167"/>
        <end position="176"/>
    </location>
</feature>
<dbReference type="PANTHER" id="PTHR31286">
    <property type="entry name" value="GLYCINE-RICH CELL WALL STRUCTURAL PROTEIN 1.8-LIKE"/>
    <property type="match status" value="1"/>
</dbReference>
<dbReference type="PANTHER" id="PTHR31286:SF99">
    <property type="entry name" value="DUF4283 DOMAIN-CONTAINING PROTEIN"/>
    <property type="match status" value="1"/>
</dbReference>
<gene>
    <name evidence="4" type="ORF">LTRI10_LOCUS22069</name>
</gene>
<sequence length="325" mass="35516">MVQRTRFARVAVEVDLSKPLVPRIRPDGIWQRVEFENLPLVCFECGKIGHTKASCPVLCPAQNRDRVAEFSPTPTAVSVEPSPEEGPGFGPWMLVTRKSRRNQRDIPNQGRLAQAEEAIDGTNNKQERKDGSTKKERGKLPNQAGAKSTQRKQGLQITQEGNTSKKGKGDNKKGKEVASVAADFVDSSGILGPLPRPEGPSSREVSSTPKSNEASSSGPKDDGLNAPQTIGLKKERKKGAQGRKESTPKKNTPIRHSPMKALKLWTPVKDRKSKGHEKWVSLTLQQIKDWTEMSSENRASEARRESPLPSDGLNPQLIGGSGQPA</sequence>
<proteinExistence type="predicted"/>
<dbReference type="PROSITE" id="PS50158">
    <property type="entry name" value="ZF_CCHC"/>
    <property type="match status" value="1"/>
</dbReference>
<feature type="compositionally biased region" description="Polar residues" evidence="2">
    <location>
        <begin position="203"/>
        <end position="218"/>
    </location>
</feature>
<evidence type="ECO:0000256" key="1">
    <source>
        <dbReference type="PROSITE-ProRule" id="PRU00047"/>
    </source>
</evidence>
<dbReference type="GO" id="GO:0003676">
    <property type="term" value="F:nucleic acid binding"/>
    <property type="evidence" value="ECO:0007669"/>
    <property type="project" value="InterPro"/>
</dbReference>
<evidence type="ECO:0000256" key="2">
    <source>
        <dbReference type="SAM" id="MobiDB-lite"/>
    </source>
</evidence>
<feature type="region of interest" description="Disordered" evidence="2">
    <location>
        <begin position="71"/>
        <end position="277"/>
    </location>
</feature>
<evidence type="ECO:0000313" key="5">
    <source>
        <dbReference type="Proteomes" id="UP001497516"/>
    </source>
</evidence>
<dbReference type="SUPFAM" id="SSF57756">
    <property type="entry name" value="Retrovirus zinc finger-like domains"/>
    <property type="match status" value="1"/>
</dbReference>
<evidence type="ECO:0000313" key="4">
    <source>
        <dbReference type="EMBL" id="CAL1380639.1"/>
    </source>
</evidence>
<dbReference type="GO" id="GO:0008270">
    <property type="term" value="F:zinc ion binding"/>
    <property type="evidence" value="ECO:0007669"/>
    <property type="project" value="UniProtKB-KW"/>
</dbReference>
<feature type="compositionally biased region" description="Basic and acidic residues" evidence="2">
    <location>
        <begin position="125"/>
        <end position="139"/>
    </location>
</feature>
<keyword evidence="1" id="KW-0862">Zinc</keyword>
<reference evidence="4 5" key="1">
    <citation type="submission" date="2024-04" db="EMBL/GenBank/DDBJ databases">
        <authorList>
            <person name="Fracassetti M."/>
        </authorList>
    </citation>
    <scope>NUCLEOTIDE SEQUENCE [LARGE SCALE GENOMIC DNA]</scope>
</reference>
<dbReference type="EMBL" id="OZ034817">
    <property type="protein sequence ID" value="CAL1380639.1"/>
    <property type="molecule type" value="Genomic_DNA"/>
</dbReference>
<keyword evidence="1" id="KW-0479">Metal-binding</keyword>
<keyword evidence="1" id="KW-0863">Zinc-finger</keyword>
<feature type="domain" description="CCHC-type" evidence="3">
    <location>
        <begin position="42"/>
        <end position="56"/>
    </location>
</feature>
<dbReference type="Proteomes" id="UP001497516">
    <property type="component" value="Chromosome 4"/>
</dbReference>
<dbReference type="InterPro" id="IPR040256">
    <property type="entry name" value="At4g02000-like"/>
</dbReference>
<accession>A0AAV2E4A1</accession>
<keyword evidence="5" id="KW-1185">Reference proteome</keyword>
<protein>
    <recommendedName>
        <fullName evidence="3">CCHC-type domain-containing protein</fullName>
    </recommendedName>
</protein>
<dbReference type="SMART" id="SM00343">
    <property type="entry name" value="ZnF_C2HC"/>
    <property type="match status" value="1"/>
</dbReference>